<dbReference type="SUPFAM" id="SSF51717">
    <property type="entry name" value="Dihydropteroate synthetase-like"/>
    <property type="match status" value="1"/>
</dbReference>
<dbReference type="InterPro" id="IPR045031">
    <property type="entry name" value="DHP_synth-like"/>
</dbReference>
<keyword evidence="14" id="KW-1185">Reference proteome</keyword>
<keyword evidence="6 10" id="KW-0808">Transferase</keyword>
<dbReference type="Pfam" id="PF00809">
    <property type="entry name" value="Pterin_bind"/>
    <property type="match status" value="1"/>
</dbReference>
<accession>A0ABN2SVF1</accession>
<evidence type="ECO:0000256" key="4">
    <source>
        <dbReference type="ARBA" id="ARBA00009503"/>
    </source>
</evidence>
<dbReference type="InterPro" id="IPR011005">
    <property type="entry name" value="Dihydropteroate_synth-like_sf"/>
</dbReference>
<dbReference type="PROSITE" id="PS50972">
    <property type="entry name" value="PTERIN_BINDING"/>
    <property type="match status" value="1"/>
</dbReference>
<reference evidence="13 14" key="1">
    <citation type="journal article" date="2019" name="Int. J. Syst. Evol. Microbiol.">
        <title>The Global Catalogue of Microorganisms (GCM) 10K type strain sequencing project: providing services to taxonomists for standard genome sequencing and annotation.</title>
        <authorList>
            <consortium name="The Broad Institute Genomics Platform"/>
            <consortium name="The Broad Institute Genome Sequencing Center for Infectious Disease"/>
            <person name="Wu L."/>
            <person name="Ma J."/>
        </authorList>
    </citation>
    <scope>NUCLEOTIDE SEQUENCE [LARGE SCALE GENOMIC DNA]</scope>
    <source>
        <strain evidence="13 14">JCM 15628</strain>
    </source>
</reference>
<comment type="cofactor">
    <cofactor evidence="2 10">
        <name>Mg(2+)</name>
        <dbReference type="ChEBI" id="CHEBI:18420"/>
    </cofactor>
</comment>
<comment type="function">
    <text evidence="10">Catalyzes the condensation of para-aminobenzoate (pABA) with 6-hydroxymethyl-7,8-dihydropterin diphosphate (DHPt-PP) to form 7,8-dihydropteroate (H2Pte), the immediate precursor of folate derivatives.</text>
</comment>
<dbReference type="EC" id="2.5.1.15" evidence="5 10"/>
<dbReference type="CDD" id="cd00739">
    <property type="entry name" value="DHPS"/>
    <property type="match status" value="1"/>
</dbReference>
<evidence type="ECO:0000259" key="12">
    <source>
        <dbReference type="PROSITE" id="PS50972"/>
    </source>
</evidence>
<gene>
    <name evidence="13" type="primary">folP_2</name>
    <name evidence="13" type="ORF">GCM10009817_38860</name>
</gene>
<evidence type="ECO:0000313" key="14">
    <source>
        <dbReference type="Proteomes" id="UP001500013"/>
    </source>
</evidence>
<dbReference type="NCBIfam" id="TIGR01496">
    <property type="entry name" value="DHPS"/>
    <property type="match status" value="1"/>
</dbReference>
<dbReference type="PROSITE" id="PS00793">
    <property type="entry name" value="DHPS_2"/>
    <property type="match status" value="1"/>
</dbReference>
<dbReference type="InterPro" id="IPR006390">
    <property type="entry name" value="DHP_synth_dom"/>
</dbReference>
<evidence type="ECO:0000256" key="6">
    <source>
        <dbReference type="ARBA" id="ARBA00022679"/>
    </source>
</evidence>
<evidence type="ECO:0000256" key="10">
    <source>
        <dbReference type="RuleBase" id="RU361205"/>
    </source>
</evidence>
<evidence type="ECO:0000256" key="2">
    <source>
        <dbReference type="ARBA" id="ARBA00001946"/>
    </source>
</evidence>
<dbReference type="Proteomes" id="UP001500013">
    <property type="component" value="Unassembled WGS sequence"/>
</dbReference>
<evidence type="ECO:0000256" key="5">
    <source>
        <dbReference type="ARBA" id="ARBA00012458"/>
    </source>
</evidence>
<evidence type="ECO:0000256" key="1">
    <source>
        <dbReference type="ARBA" id="ARBA00000012"/>
    </source>
</evidence>
<comment type="similarity">
    <text evidence="4 10">Belongs to the DHPS family.</text>
</comment>
<dbReference type="PANTHER" id="PTHR20941:SF1">
    <property type="entry name" value="FOLIC ACID SYNTHESIS PROTEIN FOL1"/>
    <property type="match status" value="1"/>
</dbReference>
<keyword evidence="8 10" id="KW-0460">Magnesium</keyword>
<evidence type="ECO:0000256" key="11">
    <source>
        <dbReference type="SAM" id="MobiDB-lite"/>
    </source>
</evidence>
<dbReference type="EMBL" id="BAAAPU010000011">
    <property type="protein sequence ID" value="GAA1992875.1"/>
    <property type="molecule type" value="Genomic_DNA"/>
</dbReference>
<evidence type="ECO:0000256" key="7">
    <source>
        <dbReference type="ARBA" id="ARBA00022723"/>
    </source>
</evidence>
<keyword evidence="9 10" id="KW-0289">Folate biosynthesis</keyword>
<dbReference type="PANTHER" id="PTHR20941">
    <property type="entry name" value="FOLATE SYNTHESIS PROTEINS"/>
    <property type="match status" value="1"/>
</dbReference>
<sequence>MNAPAADPSRPDAGSTDARPHARSDVRPDARPDAMTLLGVQDRTLVMGVVNVTPDSFSDGGEWFEHDAAVAHGRDVLAAGADIVDVGGESTRPGAGRPSVEEELRRVVPVVEALAADGAVVSIDTMRASVARAAVDSGATIVNDVSGGLADPEMVPWAAASRLPFIAMHWRGHSTSMQSRAVYDDVVTDVLHELTRRRDELLEAGIEPEALVLDPGLGFAKNADHNWALMAALPVLHDLGQPVLLGASRKTFLGRLGRGEGEAPRPAADRDVETTATSVMAAMAGLWCVRVHDVASTVRALSVVQAALDHAPDDLEEDHG</sequence>
<dbReference type="InterPro" id="IPR000489">
    <property type="entry name" value="Pterin-binding_dom"/>
</dbReference>
<dbReference type="Gene3D" id="3.20.20.20">
    <property type="entry name" value="Dihydropteroate synthase-like"/>
    <property type="match status" value="1"/>
</dbReference>
<feature type="compositionally biased region" description="Basic and acidic residues" evidence="11">
    <location>
        <begin position="18"/>
        <end position="32"/>
    </location>
</feature>
<feature type="domain" description="Pterin-binding" evidence="12">
    <location>
        <begin position="44"/>
        <end position="302"/>
    </location>
</feature>
<feature type="region of interest" description="Disordered" evidence="11">
    <location>
        <begin position="1"/>
        <end position="32"/>
    </location>
</feature>
<evidence type="ECO:0000313" key="13">
    <source>
        <dbReference type="EMBL" id="GAA1992875.1"/>
    </source>
</evidence>
<comment type="caution">
    <text evidence="13">The sequence shown here is derived from an EMBL/GenBank/DDBJ whole genome shotgun (WGS) entry which is preliminary data.</text>
</comment>
<name>A0ABN2SVF1_9MICO</name>
<evidence type="ECO:0000256" key="3">
    <source>
        <dbReference type="ARBA" id="ARBA00004763"/>
    </source>
</evidence>
<protein>
    <recommendedName>
        <fullName evidence="5 10">Dihydropteroate synthase</fullName>
        <shortName evidence="10">DHPS</shortName>
        <ecNumber evidence="5 10">2.5.1.15</ecNumber>
    </recommendedName>
    <alternativeName>
        <fullName evidence="10">Dihydropteroate pyrophosphorylase</fullName>
    </alternativeName>
</protein>
<comment type="pathway">
    <text evidence="3 10">Cofactor biosynthesis; tetrahydrofolate biosynthesis; 7,8-dihydrofolate from 2-amino-4-hydroxy-6-hydroxymethyl-7,8-dihydropteridine diphosphate and 4-aminobenzoate: step 1/2.</text>
</comment>
<keyword evidence="7 10" id="KW-0479">Metal-binding</keyword>
<evidence type="ECO:0000256" key="9">
    <source>
        <dbReference type="ARBA" id="ARBA00022909"/>
    </source>
</evidence>
<organism evidence="13 14">
    <name type="scientific">Terrabacter lapilli</name>
    <dbReference type="NCBI Taxonomy" id="436231"/>
    <lineage>
        <taxon>Bacteria</taxon>
        <taxon>Bacillati</taxon>
        <taxon>Actinomycetota</taxon>
        <taxon>Actinomycetes</taxon>
        <taxon>Micrococcales</taxon>
        <taxon>Intrasporangiaceae</taxon>
        <taxon>Terrabacter</taxon>
    </lineage>
</organism>
<comment type="catalytic activity">
    <reaction evidence="1">
        <text>(7,8-dihydropterin-6-yl)methyl diphosphate + 4-aminobenzoate = 7,8-dihydropteroate + diphosphate</text>
        <dbReference type="Rhea" id="RHEA:19949"/>
        <dbReference type="ChEBI" id="CHEBI:17836"/>
        <dbReference type="ChEBI" id="CHEBI:17839"/>
        <dbReference type="ChEBI" id="CHEBI:33019"/>
        <dbReference type="ChEBI" id="CHEBI:72950"/>
        <dbReference type="EC" id="2.5.1.15"/>
    </reaction>
</comment>
<evidence type="ECO:0000256" key="8">
    <source>
        <dbReference type="ARBA" id="ARBA00022842"/>
    </source>
</evidence>
<proteinExistence type="inferred from homology"/>
<dbReference type="PROSITE" id="PS00792">
    <property type="entry name" value="DHPS_1"/>
    <property type="match status" value="1"/>
</dbReference>